<reference evidence="1" key="1">
    <citation type="submission" date="2021-04" db="EMBL/GenBank/DDBJ databases">
        <title>Genomic insights into ecological role and evolution of a novel Thermoplasmata order Candidatus Sysuiplasmatales.</title>
        <authorList>
            <person name="Yuan Y."/>
        </authorList>
    </citation>
    <scope>NUCLEOTIDE SEQUENCE</scope>
    <source>
        <strain evidence="2">TUT19-bin139</strain>
        <strain evidence="1">YP2-bin.285</strain>
    </source>
</reference>
<comment type="caution">
    <text evidence="1">The sequence shown here is derived from an EMBL/GenBank/DDBJ whole genome shotgun (WGS) entry which is preliminary data.</text>
</comment>
<dbReference type="PANTHER" id="PTHR36155">
    <property type="entry name" value="BLL5354 PROTEIN"/>
    <property type="match status" value="1"/>
</dbReference>
<protein>
    <submittedName>
        <fullName evidence="2">Adenosine monophosphate-protein transferase</fullName>
    </submittedName>
    <submittedName>
        <fullName evidence="1">Adenosine-specific kinase</fullName>
    </submittedName>
</protein>
<proteinExistence type="predicted"/>
<dbReference type="Pfam" id="PF04008">
    <property type="entry name" value="Adenosine_kin"/>
    <property type="match status" value="1"/>
</dbReference>
<evidence type="ECO:0000313" key="1">
    <source>
        <dbReference type="EMBL" id="MBX8631339.1"/>
    </source>
</evidence>
<dbReference type="Proteomes" id="UP000716004">
    <property type="component" value="Unassembled WGS sequence"/>
</dbReference>
<dbReference type="EMBL" id="JAHEAC010000099">
    <property type="protein sequence ID" value="MBX8644771.1"/>
    <property type="molecule type" value="Genomic_DNA"/>
</dbReference>
<dbReference type="Proteomes" id="UP000750197">
    <property type="component" value="Unassembled WGS sequence"/>
</dbReference>
<dbReference type="GO" id="GO:0016301">
    <property type="term" value="F:kinase activity"/>
    <property type="evidence" value="ECO:0007669"/>
    <property type="project" value="UniProtKB-KW"/>
</dbReference>
<dbReference type="EMBL" id="JAGVSJ010000003">
    <property type="protein sequence ID" value="MBX8631339.1"/>
    <property type="molecule type" value="Genomic_DNA"/>
</dbReference>
<keyword evidence="2" id="KW-0808">Transferase</keyword>
<sequence length="172" mass="18940">MKTESVCRKVHDLEIEVVEVEGKEDANVILAQSHFIKTAEDVYEALRAAVPEIRFGIAFNEASGPRLVRTEGNDAELTALAARNALRIGAGHLLVIFITHAFPINVMNALKSVSEITTIYCATANRVKVVICSDGEARSVLGIMDGERAVGLENESEKEKRKEFLRKIGYKL</sequence>
<dbReference type="InterPro" id="IPR036902">
    <property type="entry name" value="Ta1353-like_sf"/>
</dbReference>
<organism evidence="1 3">
    <name type="scientific">Candidatus Sysuiplasma superficiale</name>
    <dbReference type="NCBI Taxonomy" id="2823368"/>
    <lineage>
        <taxon>Archaea</taxon>
        <taxon>Methanobacteriati</taxon>
        <taxon>Thermoplasmatota</taxon>
        <taxon>Thermoplasmata</taxon>
        <taxon>Candidatus Sysuiplasmatales</taxon>
        <taxon>Candidatus Sysuiplasmataceae</taxon>
        <taxon>Candidatus Sysuiplasma</taxon>
    </lineage>
</organism>
<dbReference type="AlphaFoldDB" id="A0A8J7YJF6"/>
<dbReference type="InterPro" id="IPR007153">
    <property type="entry name" value="Adenosine_kinase"/>
</dbReference>
<accession>A0A8J7YJF6</accession>
<keyword evidence="1" id="KW-0418">Kinase</keyword>
<name>A0A8J7YJF6_9ARCH</name>
<dbReference type="PANTHER" id="PTHR36155:SF1">
    <property type="entry name" value="BLL5354 PROTEIN"/>
    <property type="match status" value="1"/>
</dbReference>
<dbReference type="SUPFAM" id="SSF103165">
    <property type="entry name" value="Ta1353-like"/>
    <property type="match status" value="1"/>
</dbReference>
<dbReference type="Gene3D" id="3.40.1520.10">
    <property type="entry name" value="Ta1353-like"/>
    <property type="match status" value="1"/>
</dbReference>
<gene>
    <name evidence="1" type="ORF">J9259_02285</name>
    <name evidence="2" type="ORF">KIY12_08650</name>
</gene>
<evidence type="ECO:0000313" key="3">
    <source>
        <dbReference type="Proteomes" id="UP000716004"/>
    </source>
</evidence>
<evidence type="ECO:0000313" key="2">
    <source>
        <dbReference type="EMBL" id="MBX8644771.1"/>
    </source>
</evidence>